<dbReference type="PANTHER" id="PTHR10972">
    <property type="entry name" value="OXYSTEROL-BINDING PROTEIN-RELATED"/>
    <property type="match status" value="1"/>
</dbReference>
<accession>A0A5J4TNZ4</accession>
<evidence type="ECO:0000313" key="1">
    <source>
        <dbReference type="EMBL" id="KAA6359175.1"/>
    </source>
</evidence>
<proteinExistence type="predicted"/>
<organism evidence="1 2">
    <name type="scientific">Streblomastix strix</name>
    <dbReference type="NCBI Taxonomy" id="222440"/>
    <lineage>
        <taxon>Eukaryota</taxon>
        <taxon>Metamonada</taxon>
        <taxon>Preaxostyla</taxon>
        <taxon>Oxymonadida</taxon>
        <taxon>Streblomastigidae</taxon>
        <taxon>Streblomastix</taxon>
    </lineage>
</organism>
<dbReference type="InterPro" id="IPR037239">
    <property type="entry name" value="OSBP_sf"/>
</dbReference>
<dbReference type="PANTHER" id="PTHR10972:SF148">
    <property type="entry name" value="OXYSTEROL-BINDING PROTEIN 9"/>
    <property type="match status" value="1"/>
</dbReference>
<dbReference type="AlphaFoldDB" id="A0A5J4TNZ4"/>
<dbReference type="OrthoDB" id="14833at2759"/>
<protein>
    <submittedName>
        <fullName evidence="1">Putative oxysterol binding family protein</fullName>
    </submittedName>
</protein>
<evidence type="ECO:0000313" key="2">
    <source>
        <dbReference type="Proteomes" id="UP000324800"/>
    </source>
</evidence>
<dbReference type="Proteomes" id="UP000324800">
    <property type="component" value="Unassembled WGS sequence"/>
</dbReference>
<gene>
    <name evidence="1" type="ORF">EZS28_045298</name>
</gene>
<dbReference type="EMBL" id="SNRW01028797">
    <property type="protein sequence ID" value="KAA6359175.1"/>
    <property type="molecule type" value="Genomic_DNA"/>
</dbReference>
<comment type="caution">
    <text evidence="1">The sequence shown here is derived from an EMBL/GenBank/DDBJ whole genome shotgun (WGS) entry which is preliminary data.</text>
</comment>
<reference evidence="1 2" key="1">
    <citation type="submission" date="2019-03" db="EMBL/GenBank/DDBJ databases">
        <title>Single cell metagenomics reveals metabolic interactions within the superorganism composed of flagellate Streblomastix strix and complex community of Bacteroidetes bacteria on its surface.</title>
        <authorList>
            <person name="Treitli S.C."/>
            <person name="Kolisko M."/>
            <person name="Husnik F."/>
            <person name="Keeling P."/>
            <person name="Hampl V."/>
        </authorList>
    </citation>
    <scope>NUCLEOTIDE SEQUENCE [LARGE SCALE GENOMIC DNA]</scope>
    <source>
        <strain evidence="1">ST1C</strain>
    </source>
</reference>
<name>A0A5J4TNZ4_9EUKA</name>
<dbReference type="SUPFAM" id="SSF144000">
    <property type="entry name" value="Oxysterol-binding protein-like"/>
    <property type="match status" value="1"/>
</dbReference>
<sequence>MSRADDAEDAEVDKILDSVDGAEAKLDDSMRVELNTLILETVSDDFLRTDRPSGHLTSDPILLKYQRSVIFHMLKTAGKTLFQGKSLVNISLPVRIFEARSYLQRITDAWGNQAELFKAAEAQDPVERLKHTATFNISGLRYCVLQAKPFNPILGETLQATYPGGINVQ</sequence>
<dbReference type="GO" id="GO:0016020">
    <property type="term" value="C:membrane"/>
    <property type="evidence" value="ECO:0007669"/>
    <property type="project" value="TreeGrafter"/>
</dbReference>
<dbReference type="GO" id="GO:0032934">
    <property type="term" value="F:sterol binding"/>
    <property type="evidence" value="ECO:0007669"/>
    <property type="project" value="TreeGrafter"/>
</dbReference>
<dbReference type="GO" id="GO:0005829">
    <property type="term" value="C:cytosol"/>
    <property type="evidence" value="ECO:0007669"/>
    <property type="project" value="TreeGrafter"/>
</dbReference>
<feature type="non-terminal residue" evidence="1">
    <location>
        <position position="169"/>
    </location>
</feature>
<dbReference type="Pfam" id="PF01237">
    <property type="entry name" value="Oxysterol_BP"/>
    <property type="match status" value="1"/>
</dbReference>
<dbReference type="InterPro" id="IPR000648">
    <property type="entry name" value="Oxysterol-bd"/>
</dbReference>